<keyword evidence="3" id="KW-0732">Signal</keyword>
<dbReference type="SUPFAM" id="SSF56925">
    <property type="entry name" value="OMPA-like"/>
    <property type="match status" value="1"/>
</dbReference>
<reference evidence="4 5" key="1">
    <citation type="submission" date="2014-08" db="EMBL/GenBank/DDBJ databases">
        <title>Chaperone-usher fimbriae in a diverse selection of Gallibacterium genomes.</title>
        <authorList>
            <person name="Kudirkiene E."/>
            <person name="Bager R.J."/>
            <person name="Johnson T.J."/>
            <person name="Bojesen A.M."/>
        </authorList>
    </citation>
    <scope>NUCLEOTIDE SEQUENCE [LARGE SCALE GENOMIC DNA]</scope>
    <source>
        <strain evidence="4 5">CCM5974</strain>
    </source>
</reference>
<dbReference type="SUPFAM" id="SSF90257">
    <property type="entry name" value="Myosin rod fragments"/>
    <property type="match status" value="1"/>
</dbReference>
<comment type="caution">
    <text evidence="4">The sequence shown here is derived from an EMBL/GenBank/DDBJ whole genome shotgun (WGS) entry which is preliminary data.</text>
</comment>
<dbReference type="GO" id="GO:0005856">
    <property type="term" value="C:cytoskeleton"/>
    <property type="evidence" value="ECO:0007669"/>
    <property type="project" value="TreeGrafter"/>
</dbReference>
<evidence type="ECO:0000256" key="3">
    <source>
        <dbReference type="SAM" id="SignalP"/>
    </source>
</evidence>
<keyword evidence="1 2" id="KW-0175">Coiled coil</keyword>
<sequence length="502" mass="55884">MRKSIKFSLLALCISNVIAVNTVFAAEQNQEKSPSPTLSKQQLIAEINQLNKEISAKEKTAVELNNQIKDLQSKITKAKQDLQSKIKERDALTNSLQASSKEKAQLEEQIKSLTAQLADLQKKIDPKVVELVKQKNTAETQLKKVNADVSSKTNQLSQLTAQITQSTTKVEQLKAQIKPLETKISGLNSQVKQQQDKLTKIAAERKAVTTKIAEYTKNQEWVKQYELDSDGIRWRDIYFDRYSPSSKSNFAKVSNMYMDTHIEVITDELGNPKISNFYTPTLPLSQYKANPSKINEVLISSEQPENKGKAVGKAFFVNQNYSSYVAWQPILKNYSEITSVLSLNEGNRGNLYFARTDYKKGVDIGLQAQQRYESVKAKTPQITYRGYMLNVGGKSGDITLTADLDKNVVNGTVTNRIVNPLQDGRDLLLKNGQISVDRAGITFRGTSGRAIIPVGNNPNNLPFRYANFEGIFAGKNMEEVVGEISGLPNEANSVFGGTQVTK</sequence>
<dbReference type="EMBL" id="JPXX01000006">
    <property type="protein sequence ID" value="KGQ38791.1"/>
    <property type="molecule type" value="Genomic_DNA"/>
</dbReference>
<feature type="signal peptide" evidence="3">
    <location>
        <begin position="1"/>
        <end position="25"/>
    </location>
</feature>
<feature type="chain" id="PRO_5001997143" description="Transferrin-binding protein B C-lobe/N-lobe beta barrel domain-containing protein" evidence="3">
    <location>
        <begin position="26"/>
        <end position="502"/>
    </location>
</feature>
<evidence type="ECO:0000256" key="2">
    <source>
        <dbReference type="SAM" id="Coils"/>
    </source>
</evidence>
<dbReference type="Proteomes" id="UP000030539">
    <property type="component" value="Unassembled WGS sequence"/>
</dbReference>
<gene>
    <name evidence="4" type="ORF">JP36_02265</name>
</gene>
<dbReference type="RefSeq" id="WP_039171540.1">
    <property type="nucleotide sequence ID" value="NZ_JPXX01000006.1"/>
</dbReference>
<evidence type="ECO:0000256" key="1">
    <source>
        <dbReference type="ARBA" id="ARBA00023054"/>
    </source>
</evidence>
<dbReference type="Gene3D" id="1.20.5.340">
    <property type="match status" value="1"/>
</dbReference>
<dbReference type="InterPro" id="IPR011250">
    <property type="entry name" value="OMP/PagP_B-barrel"/>
</dbReference>
<protein>
    <recommendedName>
        <fullName evidence="6">Transferrin-binding protein B C-lobe/N-lobe beta barrel domain-containing protein</fullName>
    </recommendedName>
</protein>
<dbReference type="STRING" id="155515.JP36_02265"/>
<dbReference type="AlphaFoldDB" id="A0A0A2Y2A3"/>
<name>A0A0A2Y2A3_9PAST</name>
<accession>A0A0A2Y2A3</accession>
<feature type="coiled-coil region" evidence="2">
    <location>
        <begin position="40"/>
        <end position="204"/>
    </location>
</feature>
<dbReference type="PANTHER" id="PTHR32083:SF0">
    <property type="entry name" value="CILIA AND FLAGELLA-ASSOCIATED PROTEIN 58"/>
    <property type="match status" value="1"/>
</dbReference>
<dbReference type="PANTHER" id="PTHR32083">
    <property type="entry name" value="CILIA AND FLAGELLA-ASSOCIATED PROTEIN 58-RELATED"/>
    <property type="match status" value="1"/>
</dbReference>
<dbReference type="Gene3D" id="1.10.287.1490">
    <property type="match status" value="1"/>
</dbReference>
<evidence type="ECO:0000313" key="5">
    <source>
        <dbReference type="Proteomes" id="UP000030539"/>
    </source>
</evidence>
<evidence type="ECO:0000313" key="4">
    <source>
        <dbReference type="EMBL" id="KGQ38791.1"/>
    </source>
</evidence>
<proteinExistence type="predicted"/>
<dbReference type="Gene3D" id="2.40.160.90">
    <property type="match status" value="1"/>
</dbReference>
<evidence type="ECO:0008006" key="6">
    <source>
        <dbReference type="Google" id="ProtNLM"/>
    </source>
</evidence>
<organism evidence="4 5">
    <name type="scientific">Gallibacterium genomosp. 1</name>
    <dbReference type="NCBI Taxonomy" id="155515"/>
    <lineage>
        <taxon>Bacteria</taxon>
        <taxon>Pseudomonadati</taxon>
        <taxon>Pseudomonadota</taxon>
        <taxon>Gammaproteobacteria</taxon>
        <taxon>Pasteurellales</taxon>
        <taxon>Pasteurellaceae</taxon>
        <taxon>Gallibacterium</taxon>
    </lineage>
</organism>